<dbReference type="PANTHER" id="PTHR40627">
    <property type="entry name" value="INDOLE PRENYLTRANSFERASE TDIB-RELATED"/>
    <property type="match status" value="1"/>
</dbReference>
<dbReference type="InterPro" id="IPR017795">
    <property type="entry name" value="ABBA_NscD-like"/>
</dbReference>
<gene>
    <name evidence="2" type="ORF">FDA94_01290</name>
</gene>
<dbReference type="Proteomes" id="UP000308705">
    <property type="component" value="Unassembled WGS sequence"/>
</dbReference>
<dbReference type="Pfam" id="PF11991">
    <property type="entry name" value="Trp_DMAT"/>
    <property type="match status" value="1"/>
</dbReference>
<evidence type="ECO:0000313" key="2">
    <source>
        <dbReference type="EMBL" id="TKK91448.1"/>
    </source>
</evidence>
<dbReference type="EMBL" id="SZQA01000001">
    <property type="protein sequence ID" value="TKK91448.1"/>
    <property type="molecule type" value="Genomic_DNA"/>
</dbReference>
<dbReference type="InterPro" id="IPR033964">
    <property type="entry name" value="ABBA"/>
</dbReference>
<comment type="caution">
    <text evidence="2">The sequence shown here is derived from an EMBL/GenBank/DDBJ whole genome shotgun (WGS) entry which is preliminary data.</text>
</comment>
<evidence type="ECO:0000256" key="1">
    <source>
        <dbReference type="ARBA" id="ARBA00022679"/>
    </source>
</evidence>
<protein>
    <recommendedName>
        <fullName evidence="4">DMATS type aromatic prenyltransferase</fullName>
    </recommendedName>
</protein>
<dbReference type="OrthoDB" id="3435263at2"/>
<organism evidence="2 3">
    <name type="scientific">Herbidospora galbida</name>
    <dbReference type="NCBI Taxonomy" id="2575442"/>
    <lineage>
        <taxon>Bacteria</taxon>
        <taxon>Bacillati</taxon>
        <taxon>Actinomycetota</taxon>
        <taxon>Actinomycetes</taxon>
        <taxon>Streptosporangiales</taxon>
        <taxon>Streptosporangiaceae</taxon>
        <taxon>Herbidospora</taxon>
    </lineage>
</organism>
<proteinExistence type="predicted"/>
<reference evidence="2 3" key="1">
    <citation type="submission" date="2019-04" db="EMBL/GenBank/DDBJ databases">
        <title>Herbidospora sp. NEAU-GS14.nov., a novel actinomycete isolated from soil.</title>
        <authorList>
            <person name="Han L."/>
        </authorList>
    </citation>
    <scope>NUCLEOTIDE SEQUENCE [LARGE SCALE GENOMIC DNA]</scope>
    <source>
        <strain evidence="2 3">NEAU-GS14</strain>
    </source>
</reference>
<name>A0A4U3MP58_9ACTN</name>
<keyword evidence="1" id="KW-0808">Transferase</keyword>
<dbReference type="SFLD" id="SFLDS00036">
    <property type="entry name" value="Aromatic_Prenyltransferase"/>
    <property type="match status" value="1"/>
</dbReference>
<sequence length="365" mass="40037">MTTRLHRGSDSTELTRTGGRTYAGIGRYMLSAFGTALGYSTAGIDRMSRDFSSMLAGWGELPVGTRPRYLSGVANDHMPIEFSLAWTPDTAHVRALVEPLGAHPTPRSVQAEAARLVRALAIRQGVSIGRYLAIEDVFLDREPVSPFSLWHSVVWGDRTTPMHKVYFNPRVKGDGAAPELVRRAMTRLGRRKSWRVLETAFGGFADLRDHPVFFSLDLVGSPDSRVKVYFRHEGMTAAQIDRVGPLMSYGERGLLAEVCGRVLGHAGPYRKAPITCVTFRGEDGVVDEVTLHLPLSPNLPNDAVAADRVSELMRHAGIDDAGYRAALAAGITRPLERSTAQSWAGFKNAHQPTVTVYIGPEVYRP</sequence>
<dbReference type="GO" id="GO:0016765">
    <property type="term" value="F:transferase activity, transferring alkyl or aryl (other than methyl) groups"/>
    <property type="evidence" value="ECO:0007669"/>
    <property type="project" value="InterPro"/>
</dbReference>
<dbReference type="PANTHER" id="PTHR40627:SF4">
    <property type="entry name" value="PRENYLTRANSFERASE ASQH1-RELATED"/>
    <property type="match status" value="1"/>
</dbReference>
<dbReference type="AlphaFoldDB" id="A0A4U3MP58"/>
<evidence type="ECO:0000313" key="3">
    <source>
        <dbReference type="Proteomes" id="UP000308705"/>
    </source>
</evidence>
<dbReference type="RefSeq" id="WP_137245136.1">
    <property type="nucleotide sequence ID" value="NZ_SZQA01000001.1"/>
</dbReference>
<dbReference type="SFLD" id="SFLDG01162">
    <property type="entry name" value="I"/>
    <property type="match status" value="1"/>
</dbReference>
<evidence type="ECO:0008006" key="4">
    <source>
        <dbReference type="Google" id="ProtNLM"/>
    </source>
</evidence>
<dbReference type="GO" id="GO:0009820">
    <property type="term" value="P:alkaloid metabolic process"/>
    <property type="evidence" value="ECO:0007669"/>
    <property type="project" value="InterPro"/>
</dbReference>
<accession>A0A4U3MP58</accession>
<keyword evidence="3" id="KW-1185">Reference proteome</keyword>